<keyword evidence="2" id="KW-1185">Reference proteome</keyword>
<organism evidence="1">
    <name type="scientific">Oryza brachyantha</name>
    <name type="common">malo sina</name>
    <dbReference type="NCBI Taxonomy" id="4533"/>
    <lineage>
        <taxon>Eukaryota</taxon>
        <taxon>Viridiplantae</taxon>
        <taxon>Streptophyta</taxon>
        <taxon>Embryophyta</taxon>
        <taxon>Tracheophyta</taxon>
        <taxon>Spermatophyta</taxon>
        <taxon>Magnoliopsida</taxon>
        <taxon>Liliopsida</taxon>
        <taxon>Poales</taxon>
        <taxon>Poaceae</taxon>
        <taxon>BOP clade</taxon>
        <taxon>Oryzoideae</taxon>
        <taxon>Oryzeae</taxon>
        <taxon>Oryzinae</taxon>
        <taxon>Oryza</taxon>
    </lineage>
</organism>
<dbReference type="HOGENOM" id="CLU_2324133_0_0_1"/>
<proteinExistence type="predicted"/>
<dbReference type="AlphaFoldDB" id="J3LVM5"/>
<name>J3LVM5_ORYBR</name>
<accession>J3LVM5</accession>
<dbReference type="Gramene" id="OB04G12000.1">
    <property type="protein sequence ID" value="OB04G12000.1"/>
    <property type="gene ID" value="OB04G12000"/>
</dbReference>
<evidence type="ECO:0000313" key="1">
    <source>
        <dbReference type="EnsemblPlants" id="OB04G12000.1"/>
    </source>
</evidence>
<reference evidence="1" key="1">
    <citation type="journal article" date="2013" name="Nat. Commun.">
        <title>Whole-genome sequencing of Oryza brachyantha reveals mechanisms underlying Oryza genome evolution.</title>
        <authorList>
            <person name="Chen J."/>
            <person name="Huang Q."/>
            <person name="Gao D."/>
            <person name="Wang J."/>
            <person name="Lang Y."/>
            <person name="Liu T."/>
            <person name="Li B."/>
            <person name="Bai Z."/>
            <person name="Luis Goicoechea J."/>
            <person name="Liang C."/>
            <person name="Chen C."/>
            <person name="Zhang W."/>
            <person name="Sun S."/>
            <person name="Liao Y."/>
            <person name="Zhang X."/>
            <person name="Yang L."/>
            <person name="Song C."/>
            <person name="Wang M."/>
            <person name="Shi J."/>
            <person name="Liu G."/>
            <person name="Liu J."/>
            <person name="Zhou H."/>
            <person name="Zhou W."/>
            <person name="Yu Q."/>
            <person name="An N."/>
            <person name="Chen Y."/>
            <person name="Cai Q."/>
            <person name="Wang B."/>
            <person name="Liu B."/>
            <person name="Min J."/>
            <person name="Huang Y."/>
            <person name="Wu H."/>
            <person name="Li Z."/>
            <person name="Zhang Y."/>
            <person name="Yin Y."/>
            <person name="Song W."/>
            <person name="Jiang J."/>
            <person name="Jackson S.A."/>
            <person name="Wing R.A."/>
            <person name="Wang J."/>
            <person name="Chen M."/>
        </authorList>
    </citation>
    <scope>NUCLEOTIDE SEQUENCE [LARGE SCALE GENOMIC DNA]</scope>
    <source>
        <strain evidence="1">cv. IRGC 101232</strain>
    </source>
</reference>
<reference evidence="1" key="2">
    <citation type="submission" date="2013-04" db="UniProtKB">
        <authorList>
            <consortium name="EnsemblPlants"/>
        </authorList>
    </citation>
    <scope>IDENTIFICATION</scope>
</reference>
<dbReference type="EnsemblPlants" id="OB04G12000.1">
    <property type="protein sequence ID" value="OB04G12000.1"/>
    <property type="gene ID" value="OB04G12000"/>
</dbReference>
<dbReference type="Proteomes" id="UP000006038">
    <property type="component" value="Chromosome 4"/>
</dbReference>
<sequence>MSKCGAAREAAVQFGAASHLGSRALVADPTLQIVLLRLAALRDKGSSKTCTRWYQAAPYGSKWYHMMSAGISRYHMVPGGINQYHMVLKWYHMMSAGKS</sequence>
<protein>
    <submittedName>
        <fullName evidence="1">Uncharacterized protein</fullName>
    </submittedName>
</protein>
<evidence type="ECO:0000313" key="2">
    <source>
        <dbReference type="Proteomes" id="UP000006038"/>
    </source>
</evidence>